<protein>
    <submittedName>
        <fullName evidence="6">Uncharacterized protein</fullName>
    </submittedName>
</protein>
<dbReference type="GeneTree" id="ENSGT00980000202035"/>
<evidence type="ECO:0000256" key="1">
    <source>
        <dbReference type="ARBA" id="ARBA00024347"/>
    </source>
</evidence>
<dbReference type="InterPro" id="IPR012317">
    <property type="entry name" value="Poly(ADP-ribose)pol_cat_dom"/>
</dbReference>
<dbReference type="SUPFAM" id="SSF56399">
    <property type="entry name" value="ADP-ribosylation"/>
    <property type="match status" value="1"/>
</dbReference>
<dbReference type="PROSITE" id="PS51059">
    <property type="entry name" value="PARP_CATALYTIC"/>
    <property type="match status" value="1"/>
</dbReference>
<dbReference type="GO" id="GO:0008270">
    <property type="term" value="F:zinc ion binding"/>
    <property type="evidence" value="ECO:0007669"/>
    <property type="project" value="UniProtKB-KW"/>
</dbReference>
<evidence type="ECO:0000259" key="4">
    <source>
        <dbReference type="PROSITE" id="PS50103"/>
    </source>
</evidence>
<dbReference type="Proteomes" id="UP000002280">
    <property type="component" value="Chromosome 8"/>
</dbReference>
<name>A0A5F8H3X0_MONDO</name>
<evidence type="ECO:0000313" key="6">
    <source>
        <dbReference type="Ensembl" id="ENSMODP00000054625.1"/>
    </source>
</evidence>
<evidence type="ECO:0000256" key="3">
    <source>
        <dbReference type="SAM" id="MobiDB-lite"/>
    </source>
</evidence>
<evidence type="ECO:0000313" key="7">
    <source>
        <dbReference type="Proteomes" id="UP000002280"/>
    </source>
</evidence>
<dbReference type="GO" id="GO:0003950">
    <property type="term" value="F:NAD+ poly-ADP-ribosyltransferase activity"/>
    <property type="evidence" value="ECO:0000318"/>
    <property type="project" value="GO_Central"/>
</dbReference>
<dbReference type="PANTHER" id="PTHR45740">
    <property type="entry name" value="POLY [ADP-RIBOSE] POLYMERASE"/>
    <property type="match status" value="1"/>
</dbReference>
<feature type="compositionally biased region" description="Polar residues" evidence="3">
    <location>
        <begin position="88"/>
        <end position="109"/>
    </location>
</feature>
<dbReference type="Gene3D" id="3.90.228.10">
    <property type="match status" value="1"/>
</dbReference>
<dbReference type="AlphaFoldDB" id="A0A5F8H3X0"/>
<dbReference type="GO" id="GO:0005634">
    <property type="term" value="C:nucleus"/>
    <property type="evidence" value="ECO:0000318"/>
    <property type="project" value="GO_Central"/>
</dbReference>
<evidence type="ECO:0000259" key="5">
    <source>
        <dbReference type="PROSITE" id="PS51059"/>
    </source>
</evidence>
<keyword evidence="2" id="KW-0862">Zinc</keyword>
<accession>A0A5F8H3X0</accession>
<sequence length="583" mass="66142">METPSEAELKTSPGIHKEAVGAFSMAETTMKQKTGESLPGLSLDSCPLGKAQKASPNREMQKSEQLQTSRFQEKQKSGQKKNAKSRISHQNDQNSKFQSLISNSQTDSPQPEPRQDAEMNQGSSTAEPGVREPEEGCEKPDCLYSPVLCPVNEGVVVKIMSDRDSGLLKAGEYFNVCDKFLMGRCQKNSGCLYYHTLLPFYWQIFSKKNCSWCSLSFRTQLYLEMLFSSPGYFTRVSPKLNDATSFVDMVLPTFYLSCDFQHNFYRRIPCRGDSSFPPIYILYWFNGQVWSYLSQKIPHETPIVETQKLESTRSYGSGALSAMASGHPSLSSPSPLLMYWLKYIPLHELVPNIRIWNLEKPKDLSIWDENALDSCLESYSELSNKVMIPREKHFLLMEMLPSEPAYQYCCRLFFCSMNCKESAILRIFRLYNPKLWKKYKSQKAEMVACMASFPPECHLFHETAMSLEQLAAHGLKSKLSSYNGILGYGTYFSLRAETASLMNWSHKTGLGHIMVLAKVLVGEMTMGQPGLLSPPLKPDGQQFDSCVNNTDMPTFFAVFKKKQSYPNFIIVYKHAKDPFSLTS</sequence>
<reference evidence="6" key="3">
    <citation type="submission" date="2025-09" db="UniProtKB">
        <authorList>
            <consortium name="Ensembl"/>
        </authorList>
    </citation>
    <scope>IDENTIFICATION</scope>
</reference>
<dbReference type="PANTHER" id="PTHR45740:SF6">
    <property type="entry name" value="PROTEIN MONO-ADP-RIBOSYLTRANSFERASE PARP12"/>
    <property type="match status" value="1"/>
</dbReference>
<proteinExistence type="inferred from homology"/>
<feature type="compositionally biased region" description="Basic residues" evidence="3">
    <location>
        <begin position="77"/>
        <end position="87"/>
    </location>
</feature>
<reference evidence="6" key="2">
    <citation type="submission" date="2025-08" db="UniProtKB">
        <authorList>
            <consortium name="Ensembl"/>
        </authorList>
    </citation>
    <scope>IDENTIFICATION</scope>
</reference>
<dbReference type="InterPro" id="IPR000571">
    <property type="entry name" value="Znf_CCCH"/>
</dbReference>
<feature type="zinc finger region" description="C3H1-type" evidence="2">
    <location>
        <begin position="176"/>
        <end position="198"/>
    </location>
</feature>
<feature type="region of interest" description="Disordered" evidence="3">
    <location>
        <begin position="27"/>
        <end position="137"/>
    </location>
</feature>
<feature type="domain" description="PARP catalytic" evidence="5">
    <location>
        <begin position="388"/>
        <end position="583"/>
    </location>
</feature>
<evidence type="ECO:0000256" key="2">
    <source>
        <dbReference type="PROSITE-ProRule" id="PRU00723"/>
    </source>
</evidence>
<dbReference type="Ensembl" id="ENSMODT00000061069.1">
    <property type="protein sequence ID" value="ENSMODP00000054625.1"/>
    <property type="gene ID" value="ENSMODG00000037882.1"/>
</dbReference>
<feature type="domain" description="C3H1-type" evidence="4">
    <location>
        <begin position="176"/>
        <end position="198"/>
    </location>
</feature>
<dbReference type="Pfam" id="PF00644">
    <property type="entry name" value="PARP"/>
    <property type="match status" value="1"/>
</dbReference>
<keyword evidence="7" id="KW-1185">Reference proteome</keyword>
<dbReference type="Bgee" id="ENSMODG00000037882">
    <property type="expression patterns" value="Expressed in ovary and 1 other cell type or tissue"/>
</dbReference>
<dbReference type="PROSITE" id="PS50103">
    <property type="entry name" value="ZF_C3H1"/>
    <property type="match status" value="1"/>
</dbReference>
<organism evidence="6 7">
    <name type="scientific">Monodelphis domestica</name>
    <name type="common">Gray short-tailed opossum</name>
    <dbReference type="NCBI Taxonomy" id="13616"/>
    <lineage>
        <taxon>Eukaryota</taxon>
        <taxon>Metazoa</taxon>
        <taxon>Chordata</taxon>
        <taxon>Craniata</taxon>
        <taxon>Vertebrata</taxon>
        <taxon>Euteleostomi</taxon>
        <taxon>Mammalia</taxon>
        <taxon>Metatheria</taxon>
        <taxon>Didelphimorphia</taxon>
        <taxon>Didelphidae</taxon>
        <taxon>Monodelphis</taxon>
    </lineage>
</organism>
<keyword evidence="2" id="KW-0479">Metal-binding</keyword>
<keyword evidence="2" id="KW-0863">Zinc-finger</keyword>
<dbReference type="InterPro" id="IPR051712">
    <property type="entry name" value="ARTD-AVP"/>
</dbReference>
<dbReference type="InParanoid" id="A0A5F8H3X0"/>
<comment type="similarity">
    <text evidence="1">Belongs to the ARTD/PARP family.</text>
</comment>
<reference evidence="6 7" key="1">
    <citation type="journal article" date="2007" name="Nature">
        <title>Genome of the marsupial Monodelphis domestica reveals innovation in non-coding sequences.</title>
        <authorList>
            <person name="Mikkelsen T.S."/>
            <person name="Wakefield M.J."/>
            <person name="Aken B."/>
            <person name="Amemiya C.T."/>
            <person name="Chang J.L."/>
            <person name="Duke S."/>
            <person name="Garber M."/>
            <person name="Gentles A.J."/>
            <person name="Goodstadt L."/>
            <person name="Heger A."/>
            <person name="Jurka J."/>
            <person name="Kamal M."/>
            <person name="Mauceli E."/>
            <person name="Searle S.M."/>
            <person name="Sharpe T."/>
            <person name="Baker M.L."/>
            <person name="Batzer M.A."/>
            <person name="Benos P.V."/>
            <person name="Belov K."/>
            <person name="Clamp M."/>
            <person name="Cook A."/>
            <person name="Cuff J."/>
            <person name="Das R."/>
            <person name="Davidow L."/>
            <person name="Deakin J.E."/>
            <person name="Fazzari M.J."/>
            <person name="Glass J.L."/>
            <person name="Grabherr M."/>
            <person name="Greally J.M."/>
            <person name="Gu W."/>
            <person name="Hore T.A."/>
            <person name="Huttley G.A."/>
            <person name="Kleber M."/>
            <person name="Jirtle R.L."/>
            <person name="Koina E."/>
            <person name="Lee J.T."/>
            <person name="Mahony S."/>
            <person name="Marra M.A."/>
            <person name="Miller R.D."/>
            <person name="Nicholls R.D."/>
            <person name="Oda M."/>
            <person name="Papenfuss A.T."/>
            <person name="Parra Z.E."/>
            <person name="Pollock D.D."/>
            <person name="Ray D.A."/>
            <person name="Schein J.E."/>
            <person name="Speed T.P."/>
            <person name="Thompson K."/>
            <person name="VandeBerg J.L."/>
            <person name="Wade C.M."/>
            <person name="Walker J.A."/>
            <person name="Waters P.D."/>
            <person name="Webber C."/>
            <person name="Weidman J.R."/>
            <person name="Xie X."/>
            <person name="Zody M.C."/>
            <person name="Baldwin J."/>
            <person name="Abdouelleil A."/>
            <person name="Abdulkadir J."/>
            <person name="Abebe A."/>
            <person name="Abera B."/>
            <person name="Abreu J."/>
            <person name="Acer S.C."/>
            <person name="Aftuck L."/>
            <person name="Alexander A."/>
            <person name="An P."/>
            <person name="Anderson E."/>
            <person name="Anderson S."/>
            <person name="Arachi H."/>
            <person name="Azer M."/>
            <person name="Bachantsang P."/>
            <person name="Barry A."/>
            <person name="Bayul T."/>
            <person name="Berlin A."/>
            <person name="Bessette D."/>
            <person name="Bloom T."/>
            <person name="Bloom T."/>
            <person name="Boguslavskiy L."/>
            <person name="Bonnet C."/>
            <person name="Boukhgalter B."/>
            <person name="Bourzgui I."/>
            <person name="Brown A."/>
            <person name="Cahill P."/>
            <person name="Channer S."/>
            <person name="Cheshatsang Y."/>
            <person name="Chuda L."/>
            <person name="Citroen M."/>
            <person name="Collymore A."/>
            <person name="Cooke P."/>
            <person name="Costello M."/>
            <person name="D'Aco K."/>
            <person name="Daza R."/>
            <person name="De Haan G."/>
            <person name="DeGray S."/>
            <person name="DeMaso C."/>
            <person name="Dhargay N."/>
            <person name="Dooley K."/>
            <person name="Dooley E."/>
            <person name="Doricent M."/>
            <person name="Dorje P."/>
            <person name="Dorjee K."/>
            <person name="Dupes A."/>
            <person name="Elong R."/>
            <person name="Falk J."/>
            <person name="Farina A."/>
            <person name="Faro S."/>
            <person name="Ferguson D."/>
            <person name="Fisher S."/>
            <person name="Foley C.D."/>
            <person name="Franke A."/>
            <person name="Friedrich D."/>
            <person name="Gadbois L."/>
            <person name="Gearin G."/>
            <person name="Gearin C.R."/>
            <person name="Giannoukos G."/>
            <person name="Goode T."/>
            <person name="Graham J."/>
            <person name="Grandbois E."/>
            <person name="Grewal S."/>
            <person name="Gyaltsen K."/>
            <person name="Hafez N."/>
            <person name="Hagos B."/>
            <person name="Hall J."/>
            <person name="Henson C."/>
            <person name="Hollinger A."/>
            <person name="Honan T."/>
            <person name="Huard M.D."/>
            <person name="Hughes L."/>
            <person name="Hurhula B."/>
            <person name="Husby M.E."/>
            <person name="Kamat A."/>
            <person name="Kanga B."/>
            <person name="Kashin S."/>
            <person name="Khazanovich D."/>
            <person name="Kisner P."/>
            <person name="Lance K."/>
            <person name="Lara M."/>
            <person name="Lee W."/>
            <person name="Lennon N."/>
            <person name="Letendre F."/>
            <person name="LeVine R."/>
            <person name="Lipovsky A."/>
            <person name="Liu X."/>
            <person name="Liu J."/>
            <person name="Liu S."/>
            <person name="Lokyitsang T."/>
            <person name="Lokyitsang Y."/>
            <person name="Lubonja R."/>
            <person name="Lui A."/>
            <person name="MacDonald P."/>
            <person name="Magnisalis V."/>
            <person name="Maru K."/>
            <person name="Matthews C."/>
            <person name="McCusker W."/>
            <person name="McDonough S."/>
            <person name="Mehta T."/>
            <person name="Meldrim J."/>
            <person name="Meneus L."/>
            <person name="Mihai O."/>
            <person name="Mihalev A."/>
            <person name="Mihova T."/>
            <person name="Mittelman R."/>
            <person name="Mlenga V."/>
            <person name="Montmayeur A."/>
            <person name="Mulrain L."/>
            <person name="Navidi A."/>
            <person name="Naylor J."/>
            <person name="Negash T."/>
            <person name="Nguyen T."/>
            <person name="Nguyen N."/>
            <person name="Nicol R."/>
            <person name="Norbu C."/>
            <person name="Norbu N."/>
            <person name="Novod N."/>
            <person name="O'Neill B."/>
            <person name="Osman S."/>
            <person name="Markiewicz E."/>
            <person name="Oyono O.L."/>
            <person name="Patti C."/>
            <person name="Phunkhang P."/>
            <person name="Pierre F."/>
            <person name="Priest M."/>
            <person name="Raghuraman S."/>
            <person name="Rege F."/>
            <person name="Reyes R."/>
            <person name="Rise C."/>
            <person name="Rogov P."/>
            <person name="Ross K."/>
            <person name="Ryan E."/>
            <person name="Settipalli S."/>
            <person name="Shea T."/>
            <person name="Sherpa N."/>
            <person name="Shi L."/>
            <person name="Shih D."/>
            <person name="Sparrow T."/>
            <person name="Spaulding J."/>
            <person name="Stalker J."/>
            <person name="Stange-Thomann N."/>
            <person name="Stavropoulos S."/>
            <person name="Stone C."/>
            <person name="Strader C."/>
            <person name="Tesfaye S."/>
            <person name="Thomson T."/>
            <person name="Thoulutsang Y."/>
            <person name="Thoulutsang D."/>
            <person name="Topham K."/>
            <person name="Topping I."/>
            <person name="Tsamla T."/>
            <person name="Vassiliev H."/>
            <person name="Vo A."/>
            <person name="Wangchuk T."/>
            <person name="Wangdi T."/>
            <person name="Weiand M."/>
            <person name="Wilkinson J."/>
            <person name="Wilson A."/>
            <person name="Yadav S."/>
            <person name="Young G."/>
            <person name="Yu Q."/>
            <person name="Zembek L."/>
            <person name="Zhong D."/>
            <person name="Zimmer A."/>
            <person name="Zwirko Z."/>
            <person name="Jaffe D.B."/>
            <person name="Alvarez P."/>
            <person name="Brockman W."/>
            <person name="Butler J."/>
            <person name="Chin C."/>
            <person name="Gnerre S."/>
            <person name="MacCallum I."/>
            <person name="Graves J.A."/>
            <person name="Ponting C.P."/>
            <person name="Breen M."/>
            <person name="Samollow P.B."/>
            <person name="Lander E.S."/>
            <person name="Lindblad-Toh K."/>
        </authorList>
    </citation>
    <scope>NUCLEOTIDE SEQUENCE [LARGE SCALE GENOMIC DNA]</scope>
</reference>